<proteinExistence type="predicted"/>
<accession>A0A4D6GXM6</accession>
<evidence type="ECO:0000313" key="2">
    <source>
        <dbReference type="EMBL" id="QCC45322.1"/>
    </source>
</evidence>
<gene>
    <name evidence="3" type="ORF">APQ99_00098</name>
    <name evidence="2" type="ORF">HBSAL_08370</name>
</gene>
<dbReference type="AlphaFoldDB" id="A0A4D6GXM6"/>
<evidence type="ECO:0000259" key="1">
    <source>
        <dbReference type="Pfam" id="PF25208"/>
    </source>
</evidence>
<name>A0A4D6GXM6_HALS9</name>
<protein>
    <submittedName>
        <fullName evidence="2">Small CPxCG-related zinc finger protein</fullName>
    </submittedName>
</protein>
<sequence>MATELDHHCPNCEAERAFYRTAAMNVHLGLKTKWSCPDCEYGFIRIAADDDISTATA</sequence>
<dbReference type="EMBL" id="VRYN01000001">
    <property type="protein sequence ID" value="TYO81593.1"/>
    <property type="molecule type" value="Genomic_DNA"/>
</dbReference>
<reference evidence="2 4" key="1">
    <citation type="journal article" date="2019" name="Microbiol. Resour. Announc.">
        <title>The Genome Sequence of the Halobacterium salinarum Type Strain Is Closely Related to That of Laboratory Strains NRC-1 and R1.</title>
        <authorList>
            <person name="Pfeiffer F."/>
            <person name="Marchfelder A."/>
            <person name="Habermann B."/>
            <person name="Dyall-Smith M.L."/>
        </authorList>
    </citation>
    <scope>NUCLEOTIDE SEQUENCE [LARGE SCALE GENOMIC DNA]</scope>
    <source>
        <strain evidence="2">91-R6</strain>
        <strain evidence="4">ATCC 33171 / DSM 3754 / JCM 8978 / NBRC 102687 / NCIMB 764 / 91-R6</strain>
    </source>
</reference>
<reference evidence="3 5" key="2">
    <citation type="submission" date="2019-07" db="EMBL/GenBank/DDBJ databases">
        <title>Genomic Encyclopedia of Archaeal and Bacterial Type Strains, Phase II (KMG-II): from individual species to whole genera.</title>
        <authorList>
            <person name="Goeker M."/>
        </authorList>
    </citation>
    <scope>NUCLEOTIDE SEQUENCE [LARGE SCALE GENOMIC DNA]</scope>
    <source>
        <strain evidence="3 5">DSM 3754</strain>
    </source>
</reference>
<evidence type="ECO:0000313" key="3">
    <source>
        <dbReference type="EMBL" id="TYO81593.1"/>
    </source>
</evidence>
<reference evidence="2" key="3">
    <citation type="journal article" name="MicrobiologyOpen">
        <title>Whole-genome comparison between the type strain of Halobacterium salinarum (DSM 3754(T)) and the laboratory strains R1 and NRC-1.</title>
        <authorList>
            <person name="Pfeiffer F."/>
            <person name="Losensky G."/>
            <person name="Marchfelder A."/>
            <person name="Habermann B."/>
            <person name="Dyall-Smith M."/>
        </authorList>
    </citation>
    <scope>NUCLEOTIDE SEQUENCE</scope>
    <source>
        <strain evidence="2">91-R6</strain>
    </source>
</reference>
<organism evidence="2 4">
    <name type="scientific">Halobacterium salinarum (strain ATCC 33171 / DSM 3754 / JCM 8978 / NBRC 102687 / NCIMB 764 / 91-R6)</name>
    <dbReference type="NCBI Taxonomy" id="2597657"/>
    <lineage>
        <taxon>Archaea</taxon>
        <taxon>Methanobacteriati</taxon>
        <taxon>Methanobacteriota</taxon>
        <taxon>Stenosarchaea group</taxon>
        <taxon>Halobacteria</taxon>
        <taxon>Halobacteriales</taxon>
        <taxon>Halobacteriaceae</taxon>
        <taxon>Halobacterium</taxon>
    </lineage>
</organism>
<dbReference type="RefSeq" id="WP_010903161.1">
    <property type="nucleotide sequence ID" value="NZ_VRYN01000001.1"/>
</dbReference>
<dbReference type="InterPro" id="IPR057160">
    <property type="entry name" value="DUF7838"/>
</dbReference>
<dbReference type="Proteomes" id="UP000296216">
    <property type="component" value="Chromosome"/>
</dbReference>
<evidence type="ECO:0000313" key="4">
    <source>
        <dbReference type="Proteomes" id="UP000296216"/>
    </source>
</evidence>
<dbReference type="EMBL" id="CP038631">
    <property type="protein sequence ID" value="QCC45322.1"/>
    <property type="molecule type" value="Genomic_DNA"/>
</dbReference>
<dbReference type="Pfam" id="PF25208">
    <property type="entry name" value="DUF7838"/>
    <property type="match status" value="1"/>
</dbReference>
<dbReference type="GeneID" id="68694277"/>
<dbReference type="Proteomes" id="UP000323075">
    <property type="component" value="Unassembled WGS sequence"/>
</dbReference>
<evidence type="ECO:0000313" key="5">
    <source>
        <dbReference type="Proteomes" id="UP000323075"/>
    </source>
</evidence>
<feature type="domain" description="DUF7838" evidence="1">
    <location>
        <begin position="1"/>
        <end position="56"/>
    </location>
</feature>